<feature type="region of interest" description="Disordered" evidence="1">
    <location>
        <begin position="190"/>
        <end position="228"/>
    </location>
</feature>
<dbReference type="EMBL" id="JAWDGP010003243">
    <property type="protein sequence ID" value="KAK3776189.1"/>
    <property type="molecule type" value="Genomic_DNA"/>
</dbReference>
<protein>
    <submittedName>
        <fullName evidence="2">Uncharacterized protein</fullName>
    </submittedName>
</protein>
<reference evidence="2" key="1">
    <citation type="journal article" date="2023" name="G3 (Bethesda)">
        <title>A reference genome for the long-term kleptoplast-retaining sea slug Elysia crispata morphotype clarki.</title>
        <authorList>
            <person name="Eastman K.E."/>
            <person name="Pendleton A.L."/>
            <person name="Shaikh M.A."/>
            <person name="Suttiyut T."/>
            <person name="Ogas R."/>
            <person name="Tomko P."/>
            <person name="Gavelis G."/>
            <person name="Widhalm J.R."/>
            <person name="Wisecaver J.H."/>
        </authorList>
    </citation>
    <scope>NUCLEOTIDE SEQUENCE</scope>
    <source>
        <strain evidence="2">ECLA1</strain>
    </source>
</reference>
<dbReference type="Proteomes" id="UP001283361">
    <property type="component" value="Unassembled WGS sequence"/>
</dbReference>
<accession>A0AAE1DMM4</accession>
<dbReference type="AlphaFoldDB" id="A0AAE1DMM4"/>
<gene>
    <name evidence="2" type="ORF">RRG08_063732</name>
</gene>
<comment type="caution">
    <text evidence="2">The sequence shown here is derived from an EMBL/GenBank/DDBJ whole genome shotgun (WGS) entry which is preliminary data.</text>
</comment>
<name>A0AAE1DMM4_9GAST</name>
<dbReference type="Gene3D" id="3.40.50.300">
    <property type="entry name" value="P-loop containing nucleotide triphosphate hydrolases"/>
    <property type="match status" value="1"/>
</dbReference>
<organism evidence="2 3">
    <name type="scientific">Elysia crispata</name>
    <name type="common">lettuce slug</name>
    <dbReference type="NCBI Taxonomy" id="231223"/>
    <lineage>
        <taxon>Eukaryota</taxon>
        <taxon>Metazoa</taxon>
        <taxon>Spiralia</taxon>
        <taxon>Lophotrochozoa</taxon>
        <taxon>Mollusca</taxon>
        <taxon>Gastropoda</taxon>
        <taxon>Heterobranchia</taxon>
        <taxon>Euthyneura</taxon>
        <taxon>Panpulmonata</taxon>
        <taxon>Sacoglossa</taxon>
        <taxon>Placobranchoidea</taxon>
        <taxon>Plakobranchidae</taxon>
        <taxon>Elysia</taxon>
    </lineage>
</organism>
<dbReference type="InterPro" id="IPR027417">
    <property type="entry name" value="P-loop_NTPase"/>
</dbReference>
<proteinExistence type="predicted"/>
<evidence type="ECO:0000256" key="1">
    <source>
        <dbReference type="SAM" id="MobiDB-lite"/>
    </source>
</evidence>
<keyword evidence="3" id="KW-1185">Reference proteome</keyword>
<evidence type="ECO:0000313" key="3">
    <source>
        <dbReference type="Proteomes" id="UP001283361"/>
    </source>
</evidence>
<evidence type="ECO:0000313" key="2">
    <source>
        <dbReference type="EMBL" id="KAK3776189.1"/>
    </source>
</evidence>
<sequence>MSTGGRFCLQECERRRIIIGEEVSISTDNVDRIKELMSGETTTCERKGRSCVKCKASLVLMNANVVPGSSVPSERQALLNRMMIRNLRPSHILPSALENTIRSIHRPRVSHAGTRETPQNDFLVTKGPHPRTYLYQESWEQFIIDHINGIGQTPSPPPPPATAAAAVDTIEPITFSELFAASTFADATHHTTTASPASPDPIFYSCESVPPPPPPQAETATTAPLSPSSFITPYTPSPYSMPSCMLEYQRVPSCGYTVDEIEASVGTALEDALNNQTITTTTTTSATSAAPHLITLTDPSTQEQQRKGFGYTTAPS</sequence>